<evidence type="ECO:0000256" key="6">
    <source>
        <dbReference type="ARBA" id="ARBA00023242"/>
    </source>
</evidence>
<evidence type="ECO:0000256" key="4">
    <source>
        <dbReference type="ARBA" id="ARBA00022771"/>
    </source>
</evidence>
<dbReference type="GO" id="GO:0006325">
    <property type="term" value="P:chromatin organization"/>
    <property type="evidence" value="ECO:0007669"/>
    <property type="project" value="TreeGrafter"/>
</dbReference>
<name>A0A164QYP3_9CRUS</name>
<evidence type="ECO:0000313" key="7">
    <source>
        <dbReference type="EMBL" id="KZS08185.1"/>
    </source>
</evidence>
<dbReference type="OrthoDB" id="9994231at2759"/>
<dbReference type="Proteomes" id="UP000076858">
    <property type="component" value="Unassembled WGS sequence"/>
</dbReference>
<keyword evidence="8" id="KW-1185">Reference proteome</keyword>
<gene>
    <name evidence="7" type="ORF">APZ42_027917</name>
</gene>
<reference evidence="7 8" key="1">
    <citation type="submission" date="2016-03" db="EMBL/GenBank/DDBJ databases">
        <title>EvidentialGene: Evidence-directed Construction of Genes on Genomes.</title>
        <authorList>
            <person name="Gilbert D.G."/>
            <person name="Choi J.-H."/>
            <person name="Mockaitis K."/>
            <person name="Colbourne J."/>
            <person name="Pfrender M."/>
        </authorList>
    </citation>
    <scope>NUCLEOTIDE SEQUENCE [LARGE SCALE GENOMIC DNA]</scope>
    <source>
        <strain evidence="7 8">Xinb3</strain>
        <tissue evidence="7">Complete organism</tissue>
    </source>
</reference>
<accession>A0A164QYP3</accession>
<keyword evidence="6" id="KW-0539">Nucleus</keyword>
<evidence type="ECO:0000313" key="8">
    <source>
        <dbReference type="Proteomes" id="UP000076858"/>
    </source>
</evidence>
<evidence type="ECO:0000256" key="5">
    <source>
        <dbReference type="ARBA" id="ARBA00022833"/>
    </source>
</evidence>
<dbReference type="PANTHER" id="PTHR13340">
    <property type="entry name" value="GATA ZINC FINGER DOMAIN-CONTAINING"/>
    <property type="match status" value="1"/>
</dbReference>
<dbReference type="PANTHER" id="PTHR13340:SF2">
    <property type="entry name" value="GATA ZINC FINGER DOMAIN-CONTAINING PROTEIN 1"/>
    <property type="match status" value="1"/>
</dbReference>
<dbReference type="EMBL" id="LRGB01002301">
    <property type="protein sequence ID" value="KZS08185.1"/>
    <property type="molecule type" value="Genomic_DNA"/>
</dbReference>
<keyword evidence="3" id="KW-0479">Metal-binding</keyword>
<dbReference type="GO" id="GO:0006355">
    <property type="term" value="P:regulation of DNA-templated transcription"/>
    <property type="evidence" value="ECO:0007669"/>
    <property type="project" value="InterPro"/>
</dbReference>
<evidence type="ECO:0000256" key="3">
    <source>
        <dbReference type="ARBA" id="ARBA00022723"/>
    </source>
</evidence>
<keyword evidence="4" id="KW-0863">Zinc-finger</keyword>
<dbReference type="STRING" id="35525.A0A164QYP3"/>
<dbReference type="AlphaFoldDB" id="A0A164QYP3"/>
<dbReference type="PROSITE" id="PS50114">
    <property type="entry name" value="GATA_ZN_FINGER_2"/>
    <property type="match status" value="1"/>
</dbReference>
<protein>
    <recommendedName>
        <fullName evidence="2">GATA zinc finger domain-containing protein 1</fullName>
    </recommendedName>
</protein>
<sequence length="277" mass="30799">MPLGLKPACFKCDTSVSEIWQKTIEGNTVCNDCFLGKMTVLVKTETTPVEKAPSPELKFQEEDVYVETIEVDDSIADEPADDVKPRNEFGPGTRSGNTTLNVRGGRTGTKKTRGRSKKLGTASKATVGKGRGRRAVFKKQLPSKAPTVVSTSFTSGHLFHHDIYYQVGDIVSVTDEDDGVYYAQIRGLLQDQFCEKSAVLTWLIPTQSSPPPDHGFDPLTYILGPEEELPRKLDYLDFVMHAPNEYYKLDENIRVSSEKDAGYIWTSMGAVRRTIHS</sequence>
<keyword evidence="5" id="KW-0862">Zinc</keyword>
<comment type="subcellular location">
    <subcellularLocation>
        <location evidence="1">Nucleus</location>
    </subcellularLocation>
</comment>
<evidence type="ECO:0000256" key="2">
    <source>
        <dbReference type="ARBA" id="ARBA00014943"/>
    </source>
</evidence>
<organism evidence="7 8">
    <name type="scientific">Daphnia magna</name>
    <dbReference type="NCBI Taxonomy" id="35525"/>
    <lineage>
        <taxon>Eukaryota</taxon>
        <taxon>Metazoa</taxon>
        <taxon>Ecdysozoa</taxon>
        <taxon>Arthropoda</taxon>
        <taxon>Crustacea</taxon>
        <taxon>Branchiopoda</taxon>
        <taxon>Diplostraca</taxon>
        <taxon>Cladocera</taxon>
        <taxon>Anomopoda</taxon>
        <taxon>Daphniidae</taxon>
        <taxon>Daphnia</taxon>
    </lineage>
</organism>
<dbReference type="InterPro" id="IPR039050">
    <property type="entry name" value="GATAD1"/>
</dbReference>
<dbReference type="GO" id="GO:0043565">
    <property type="term" value="F:sequence-specific DNA binding"/>
    <property type="evidence" value="ECO:0007669"/>
    <property type="project" value="InterPro"/>
</dbReference>
<dbReference type="GO" id="GO:0005634">
    <property type="term" value="C:nucleus"/>
    <property type="evidence" value="ECO:0007669"/>
    <property type="project" value="UniProtKB-SubCell"/>
</dbReference>
<evidence type="ECO:0000256" key="1">
    <source>
        <dbReference type="ARBA" id="ARBA00004123"/>
    </source>
</evidence>
<dbReference type="InterPro" id="IPR000679">
    <property type="entry name" value="Znf_GATA"/>
</dbReference>
<dbReference type="GO" id="GO:0008270">
    <property type="term" value="F:zinc ion binding"/>
    <property type="evidence" value="ECO:0007669"/>
    <property type="project" value="UniProtKB-KW"/>
</dbReference>
<comment type="caution">
    <text evidence="7">The sequence shown here is derived from an EMBL/GenBank/DDBJ whole genome shotgun (WGS) entry which is preliminary data.</text>
</comment>
<proteinExistence type="predicted"/>
<dbReference type="SUPFAM" id="SSF57716">
    <property type="entry name" value="Glucocorticoid receptor-like (DNA-binding domain)"/>
    <property type="match status" value="1"/>
</dbReference>